<evidence type="ECO:0000256" key="3">
    <source>
        <dbReference type="ARBA" id="ARBA00022989"/>
    </source>
</evidence>
<feature type="domain" description="Peroxin/Ferlin" evidence="7">
    <location>
        <begin position="216"/>
        <end position="295"/>
    </location>
</feature>
<protein>
    <submittedName>
        <fullName evidence="8">Peroxin/Dysferlin domain-containing protein</fullName>
    </submittedName>
</protein>
<feature type="compositionally biased region" description="Basic residues" evidence="5">
    <location>
        <begin position="461"/>
        <end position="472"/>
    </location>
</feature>
<accession>A0A5C3MH78</accession>
<evidence type="ECO:0000256" key="2">
    <source>
        <dbReference type="ARBA" id="ARBA00022692"/>
    </source>
</evidence>
<keyword evidence="4 6" id="KW-0472">Membrane</keyword>
<evidence type="ECO:0000313" key="9">
    <source>
        <dbReference type="Proteomes" id="UP000308652"/>
    </source>
</evidence>
<dbReference type="OrthoDB" id="5586090at2759"/>
<keyword evidence="9" id="KW-1185">Reference proteome</keyword>
<name>A0A5C3MH78_9AGAR</name>
<feature type="region of interest" description="Disordered" evidence="5">
    <location>
        <begin position="332"/>
        <end position="388"/>
    </location>
</feature>
<feature type="compositionally biased region" description="Polar residues" evidence="5">
    <location>
        <begin position="437"/>
        <end position="452"/>
    </location>
</feature>
<evidence type="ECO:0000256" key="1">
    <source>
        <dbReference type="ARBA" id="ARBA00004127"/>
    </source>
</evidence>
<feature type="transmembrane region" description="Helical" evidence="6">
    <location>
        <begin position="52"/>
        <end position="72"/>
    </location>
</feature>
<gene>
    <name evidence="8" type="ORF">BDQ12DRAFT_673237</name>
</gene>
<dbReference type="InterPro" id="IPR052646">
    <property type="entry name" value="Peroxisomal_PEX28-32"/>
</dbReference>
<dbReference type="EMBL" id="ML213590">
    <property type="protein sequence ID" value="TFK44580.1"/>
    <property type="molecule type" value="Genomic_DNA"/>
</dbReference>
<keyword evidence="2 6" id="KW-0812">Transmembrane</keyword>
<evidence type="ECO:0000256" key="4">
    <source>
        <dbReference type="ARBA" id="ARBA00023136"/>
    </source>
</evidence>
<dbReference type="GO" id="GO:0005778">
    <property type="term" value="C:peroxisomal membrane"/>
    <property type="evidence" value="ECO:0007669"/>
    <property type="project" value="TreeGrafter"/>
</dbReference>
<dbReference type="InterPro" id="IPR010482">
    <property type="entry name" value="TECPR1-like_DysF"/>
</dbReference>
<dbReference type="GO" id="GO:0012505">
    <property type="term" value="C:endomembrane system"/>
    <property type="evidence" value="ECO:0007669"/>
    <property type="project" value="UniProtKB-SubCell"/>
</dbReference>
<dbReference type="PANTHER" id="PTHR31679">
    <property type="entry name" value="PEROXISOMAL MEMBRANE PROTEIN PEX30-RELATED"/>
    <property type="match status" value="1"/>
</dbReference>
<feature type="region of interest" description="Disordered" evidence="5">
    <location>
        <begin position="437"/>
        <end position="472"/>
    </location>
</feature>
<evidence type="ECO:0000256" key="6">
    <source>
        <dbReference type="SAM" id="Phobius"/>
    </source>
</evidence>
<feature type="transmembrane region" description="Helical" evidence="6">
    <location>
        <begin position="20"/>
        <end position="40"/>
    </location>
</feature>
<dbReference type="SMART" id="SM00693">
    <property type="entry name" value="DysFN"/>
    <property type="match status" value="1"/>
</dbReference>
<keyword evidence="3 6" id="KW-1133">Transmembrane helix</keyword>
<feature type="compositionally biased region" description="Acidic residues" evidence="5">
    <location>
        <begin position="357"/>
        <end position="368"/>
    </location>
</feature>
<dbReference type="STRING" id="68775.A0A5C3MH78"/>
<evidence type="ECO:0000259" key="7">
    <source>
        <dbReference type="SMART" id="SM00693"/>
    </source>
</evidence>
<dbReference type="Pfam" id="PF06398">
    <property type="entry name" value="Pex24p"/>
    <property type="match status" value="1"/>
</dbReference>
<dbReference type="AlphaFoldDB" id="A0A5C3MH78"/>
<evidence type="ECO:0000256" key="5">
    <source>
        <dbReference type="SAM" id="MobiDB-lite"/>
    </source>
</evidence>
<sequence>MSETALPVLADFLSNVPPQLTAALVHLAPMISFVACVAQLASWRSSWYDSCILLASWWAICILAVPILRYLFPAALLIALTYARYKSRNRTVRPLITENTLQLSITQLSVIQSLLPSPPSLPETPTSVLLRVAIILYPPYLFFTRYVSLRVITAVLGTVFLTWRAPWAIILRANIRRSAWCRWAGYHTMARITGQPLPPRALSLQPTSTTPKPVNSLRFLFTIYENQRWWMGLDWTAALLPGERPSWCSISQHPVSPPNAFTLPDNTTVYLPDKEGHRLKRTAVWSWEDPEWRVLVRKEGGSLSRVERPLPIVEKEPSTNGSRLLKAAAGRLRDSAPGANDKNTQPSQNSEQHEGEEQSETTEEEPATDTDGWVYGDNKWEAQSSRGGMGKYTRYRRWTRVAVVAETVEVVDDGEAGIQRTVRSSIDEPAPAVALVQPTSELSKSDIPSTDGSPPDSPLRQRLRKALTKGST</sequence>
<feature type="transmembrane region" description="Helical" evidence="6">
    <location>
        <begin position="147"/>
        <end position="167"/>
    </location>
</feature>
<dbReference type="PANTHER" id="PTHR31679:SF2">
    <property type="entry name" value="PEROXISOMAL MEMBRANE PROTEIN PEX30-RELATED"/>
    <property type="match status" value="1"/>
</dbReference>
<comment type="subcellular location">
    <subcellularLocation>
        <location evidence="1">Endomembrane system</location>
        <topology evidence="1">Multi-pass membrane protein</topology>
    </subcellularLocation>
</comment>
<proteinExistence type="predicted"/>
<organism evidence="8 9">
    <name type="scientific">Crucibulum laeve</name>
    <dbReference type="NCBI Taxonomy" id="68775"/>
    <lineage>
        <taxon>Eukaryota</taxon>
        <taxon>Fungi</taxon>
        <taxon>Dikarya</taxon>
        <taxon>Basidiomycota</taxon>
        <taxon>Agaricomycotina</taxon>
        <taxon>Agaricomycetes</taxon>
        <taxon>Agaricomycetidae</taxon>
        <taxon>Agaricales</taxon>
        <taxon>Agaricineae</taxon>
        <taxon>Nidulariaceae</taxon>
        <taxon>Crucibulum</taxon>
    </lineage>
</organism>
<dbReference type="GO" id="GO:0007031">
    <property type="term" value="P:peroxisome organization"/>
    <property type="evidence" value="ECO:0007669"/>
    <property type="project" value="UniProtKB-ARBA"/>
</dbReference>
<dbReference type="InterPro" id="IPR006614">
    <property type="entry name" value="Peroxin/Ferlin"/>
</dbReference>
<reference evidence="8 9" key="1">
    <citation type="journal article" date="2019" name="Nat. Ecol. Evol.">
        <title>Megaphylogeny resolves global patterns of mushroom evolution.</title>
        <authorList>
            <person name="Varga T."/>
            <person name="Krizsan K."/>
            <person name="Foldi C."/>
            <person name="Dima B."/>
            <person name="Sanchez-Garcia M."/>
            <person name="Sanchez-Ramirez S."/>
            <person name="Szollosi G.J."/>
            <person name="Szarkandi J.G."/>
            <person name="Papp V."/>
            <person name="Albert L."/>
            <person name="Andreopoulos W."/>
            <person name="Angelini C."/>
            <person name="Antonin V."/>
            <person name="Barry K.W."/>
            <person name="Bougher N.L."/>
            <person name="Buchanan P."/>
            <person name="Buyck B."/>
            <person name="Bense V."/>
            <person name="Catcheside P."/>
            <person name="Chovatia M."/>
            <person name="Cooper J."/>
            <person name="Damon W."/>
            <person name="Desjardin D."/>
            <person name="Finy P."/>
            <person name="Geml J."/>
            <person name="Haridas S."/>
            <person name="Hughes K."/>
            <person name="Justo A."/>
            <person name="Karasinski D."/>
            <person name="Kautmanova I."/>
            <person name="Kiss B."/>
            <person name="Kocsube S."/>
            <person name="Kotiranta H."/>
            <person name="LaButti K.M."/>
            <person name="Lechner B.E."/>
            <person name="Liimatainen K."/>
            <person name="Lipzen A."/>
            <person name="Lukacs Z."/>
            <person name="Mihaltcheva S."/>
            <person name="Morgado L.N."/>
            <person name="Niskanen T."/>
            <person name="Noordeloos M.E."/>
            <person name="Ohm R.A."/>
            <person name="Ortiz-Santana B."/>
            <person name="Ovrebo C."/>
            <person name="Racz N."/>
            <person name="Riley R."/>
            <person name="Savchenko A."/>
            <person name="Shiryaev A."/>
            <person name="Soop K."/>
            <person name="Spirin V."/>
            <person name="Szebenyi C."/>
            <person name="Tomsovsky M."/>
            <person name="Tulloss R.E."/>
            <person name="Uehling J."/>
            <person name="Grigoriev I.V."/>
            <person name="Vagvolgyi C."/>
            <person name="Papp T."/>
            <person name="Martin F.M."/>
            <person name="Miettinen O."/>
            <person name="Hibbett D.S."/>
            <person name="Nagy L.G."/>
        </authorList>
    </citation>
    <scope>NUCLEOTIDE SEQUENCE [LARGE SCALE GENOMIC DNA]</scope>
    <source>
        <strain evidence="8 9">CBS 166.37</strain>
    </source>
</reference>
<evidence type="ECO:0000313" key="8">
    <source>
        <dbReference type="EMBL" id="TFK44580.1"/>
    </source>
</evidence>
<dbReference type="Proteomes" id="UP000308652">
    <property type="component" value="Unassembled WGS sequence"/>
</dbReference>